<feature type="non-terminal residue" evidence="1">
    <location>
        <position position="1"/>
    </location>
</feature>
<dbReference type="EMBL" id="AJWY01010721">
    <property type="protein sequence ID" value="EKC54757.1"/>
    <property type="molecule type" value="Genomic_DNA"/>
</dbReference>
<proteinExistence type="predicted"/>
<comment type="caution">
    <text evidence="1">The sequence shown here is derived from an EMBL/GenBank/DDBJ whole genome shotgun (WGS) entry which is preliminary data.</text>
</comment>
<organism evidence="1">
    <name type="scientific">human gut metagenome</name>
    <dbReference type="NCBI Taxonomy" id="408170"/>
    <lineage>
        <taxon>unclassified sequences</taxon>
        <taxon>metagenomes</taxon>
        <taxon>organismal metagenomes</taxon>
    </lineage>
</organism>
<protein>
    <submittedName>
        <fullName evidence="1">Uncharacterized protein</fullName>
    </submittedName>
</protein>
<reference evidence="1" key="1">
    <citation type="journal article" date="2013" name="Environ. Microbiol.">
        <title>Microbiota from the distal guts of lean and obese adolescents exhibit partial functional redundancy besides clear differences in community structure.</title>
        <authorList>
            <person name="Ferrer M."/>
            <person name="Ruiz A."/>
            <person name="Lanza F."/>
            <person name="Haange S.B."/>
            <person name="Oberbach A."/>
            <person name="Till H."/>
            <person name="Bargiela R."/>
            <person name="Campoy C."/>
            <person name="Segura M.T."/>
            <person name="Richter M."/>
            <person name="von Bergen M."/>
            <person name="Seifert J."/>
            <person name="Suarez A."/>
        </authorList>
    </citation>
    <scope>NUCLEOTIDE SEQUENCE</scope>
</reference>
<accession>K1S221</accession>
<sequence length="42" mass="4588">SGKPKDASGSVVACSIEGTRPILLEIKTPFSKSEIYKEYLNM</sequence>
<gene>
    <name evidence="1" type="ORF">LEA_15706</name>
</gene>
<evidence type="ECO:0000313" key="1">
    <source>
        <dbReference type="EMBL" id="EKC54757.1"/>
    </source>
</evidence>
<dbReference type="AlphaFoldDB" id="K1S221"/>
<name>K1S221_9ZZZZ</name>